<accession>A0A0A9F866</accession>
<evidence type="ECO:0000313" key="1">
    <source>
        <dbReference type="EMBL" id="JAE08522.1"/>
    </source>
</evidence>
<sequence length="28" mass="3303">MLFGVKNSLFEMNILHFIRMLAGNFIVF</sequence>
<protein>
    <submittedName>
        <fullName evidence="1">Uncharacterized protein</fullName>
    </submittedName>
</protein>
<reference evidence="1" key="1">
    <citation type="submission" date="2014-09" db="EMBL/GenBank/DDBJ databases">
        <authorList>
            <person name="Magalhaes I.L.F."/>
            <person name="Oliveira U."/>
            <person name="Santos F.R."/>
            <person name="Vidigal T.H.D.A."/>
            <person name="Brescovit A.D."/>
            <person name="Santos A.J."/>
        </authorList>
    </citation>
    <scope>NUCLEOTIDE SEQUENCE</scope>
    <source>
        <tissue evidence="1">Shoot tissue taken approximately 20 cm above the soil surface</tissue>
    </source>
</reference>
<dbReference type="AlphaFoldDB" id="A0A0A9F866"/>
<reference evidence="1" key="2">
    <citation type="journal article" date="2015" name="Data Brief">
        <title>Shoot transcriptome of the giant reed, Arundo donax.</title>
        <authorList>
            <person name="Barrero R.A."/>
            <person name="Guerrero F.D."/>
            <person name="Moolhuijzen P."/>
            <person name="Goolsby J.A."/>
            <person name="Tidwell J."/>
            <person name="Bellgard S.E."/>
            <person name="Bellgard M.I."/>
        </authorList>
    </citation>
    <scope>NUCLEOTIDE SEQUENCE</scope>
    <source>
        <tissue evidence="1">Shoot tissue taken approximately 20 cm above the soil surface</tissue>
    </source>
</reference>
<proteinExistence type="predicted"/>
<organism evidence="1">
    <name type="scientific">Arundo donax</name>
    <name type="common">Giant reed</name>
    <name type="synonym">Donax arundinaceus</name>
    <dbReference type="NCBI Taxonomy" id="35708"/>
    <lineage>
        <taxon>Eukaryota</taxon>
        <taxon>Viridiplantae</taxon>
        <taxon>Streptophyta</taxon>
        <taxon>Embryophyta</taxon>
        <taxon>Tracheophyta</taxon>
        <taxon>Spermatophyta</taxon>
        <taxon>Magnoliopsida</taxon>
        <taxon>Liliopsida</taxon>
        <taxon>Poales</taxon>
        <taxon>Poaceae</taxon>
        <taxon>PACMAD clade</taxon>
        <taxon>Arundinoideae</taxon>
        <taxon>Arundineae</taxon>
        <taxon>Arundo</taxon>
    </lineage>
</organism>
<dbReference type="EMBL" id="GBRH01189374">
    <property type="protein sequence ID" value="JAE08522.1"/>
    <property type="molecule type" value="Transcribed_RNA"/>
</dbReference>
<name>A0A0A9F866_ARUDO</name>